<keyword evidence="3" id="KW-1185">Reference proteome</keyword>
<organism evidence="2 3">
    <name type="scientific">Zophobas morio</name>
    <dbReference type="NCBI Taxonomy" id="2755281"/>
    <lineage>
        <taxon>Eukaryota</taxon>
        <taxon>Metazoa</taxon>
        <taxon>Ecdysozoa</taxon>
        <taxon>Arthropoda</taxon>
        <taxon>Hexapoda</taxon>
        <taxon>Insecta</taxon>
        <taxon>Pterygota</taxon>
        <taxon>Neoptera</taxon>
        <taxon>Endopterygota</taxon>
        <taxon>Coleoptera</taxon>
        <taxon>Polyphaga</taxon>
        <taxon>Cucujiformia</taxon>
        <taxon>Tenebrionidae</taxon>
        <taxon>Zophobas</taxon>
    </lineage>
</organism>
<accession>A0AA38IR98</accession>
<evidence type="ECO:0000313" key="2">
    <source>
        <dbReference type="EMBL" id="KAJ3659584.1"/>
    </source>
</evidence>
<protein>
    <recommendedName>
        <fullName evidence="1">MULE transposase domain-containing protein</fullName>
    </recommendedName>
</protein>
<name>A0AA38IR98_9CUCU</name>
<proteinExistence type="predicted"/>
<gene>
    <name evidence="2" type="ORF">Zmor_011267</name>
</gene>
<feature type="domain" description="MULE transposase" evidence="1">
    <location>
        <begin position="191"/>
        <end position="287"/>
    </location>
</feature>
<dbReference type="EMBL" id="JALNTZ010000003">
    <property type="protein sequence ID" value="KAJ3659584.1"/>
    <property type="molecule type" value="Genomic_DNA"/>
</dbReference>
<dbReference type="PANTHER" id="PTHR47160:SF10">
    <property type="entry name" value="MULE TRANSPOSASE DOMAIN-CONTAINING PROTEIN"/>
    <property type="match status" value="1"/>
</dbReference>
<dbReference type="InterPro" id="IPR018289">
    <property type="entry name" value="MULE_transposase_dom"/>
</dbReference>
<evidence type="ECO:0000313" key="3">
    <source>
        <dbReference type="Proteomes" id="UP001168821"/>
    </source>
</evidence>
<reference evidence="2" key="1">
    <citation type="journal article" date="2023" name="G3 (Bethesda)">
        <title>Whole genome assemblies of Zophobas morio and Tenebrio molitor.</title>
        <authorList>
            <person name="Kaur S."/>
            <person name="Stinson S.A."/>
            <person name="diCenzo G.C."/>
        </authorList>
    </citation>
    <scope>NUCLEOTIDE SEQUENCE</scope>
    <source>
        <strain evidence="2">QUZm001</strain>
    </source>
</reference>
<comment type="caution">
    <text evidence="2">The sequence shown here is derived from an EMBL/GenBank/DDBJ whole genome shotgun (WGS) entry which is preliminary data.</text>
</comment>
<evidence type="ECO:0000259" key="1">
    <source>
        <dbReference type="Pfam" id="PF10551"/>
    </source>
</evidence>
<dbReference type="Pfam" id="PF10551">
    <property type="entry name" value="MULE"/>
    <property type="match status" value="1"/>
</dbReference>
<dbReference type="PANTHER" id="PTHR47160">
    <property type="entry name" value="PUTATIVE-RELATED"/>
    <property type="match status" value="1"/>
</dbReference>
<dbReference type="Proteomes" id="UP001168821">
    <property type="component" value="Unassembled WGS sequence"/>
</dbReference>
<sequence length="505" mass="58597">MHKLIHSLVLGAAHESLHETPRQAVPKKPKTKTFEQLIFLNTSIGSIGTRPGGPHKHNHSPEEEFLNDLKYRQKLRQRASVENIPLSTIYNQEQEVSPQLALSTRPYNGTVRKMMERARKKNLPKVPRSIQEIDNFIRDERAKKFRVEMGPEERPFYGGLLEVRIQNTVQRSIYFISPTVKKIAATKNNCVLQMDGTFSVVPKAVGIKQLFCVHLLYSGHVFPIMYCLMERRTTAAYEQILETLKNIVLPNKTVKKIMTDYEASLRKALGKVFPEAQLLGCWFHFAKAVHKKAMKLGLGRQNVNRSIKEGSRMAMALPLLPEMSFEEGIEAIYGWMESHIDTEDEKKQMNLLCSYLRRWRNQNVSVYGQEFRTNNAVESFHSTLVQMIGNPHVSFWRFIESLRKVEHKKACDAIRVHRGEYITMSRGQKLKRIQAALDKEKQRFDNDEDRDIGLFLRKISNIMKGEFDQCQVEEEMNQEKTEIDTINGQKTVEEIENTRFKEMEL</sequence>
<dbReference type="AlphaFoldDB" id="A0AA38IR98"/>